<dbReference type="AlphaFoldDB" id="A0A3E2W209"/>
<proteinExistence type="inferred from homology"/>
<accession>A0A3E2W209</accession>
<evidence type="ECO:0000256" key="2">
    <source>
        <dbReference type="ARBA" id="ARBA00022679"/>
    </source>
</evidence>
<dbReference type="InterPro" id="IPR043129">
    <property type="entry name" value="ATPase_NBD"/>
</dbReference>
<dbReference type="RefSeq" id="WP_117442136.1">
    <property type="nucleotide sequence ID" value="NZ_JAJFEN010000002.1"/>
</dbReference>
<keyword evidence="3 6" id="KW-0418">Kinase</keyword>
<evidence type="ECO:0000313" key="6">
    <source>
        <dbReference type="EMBL" id="RGC17554.1"/>
    </source>
</evidence>
<comment type="similarity">
    <text evidence="1">Belongs to the FGGY kinase family.</text>
</comment>
<dbReference type="InterPro" id="IPR050406">
    <property type="entry name" value="FGGY_Carb_Kinase"/>
</dbReference>
<feature type="domain" description="Carbohydrate kinase FGGY C-terminal" evidence="5">
    <location>
        <begin position="370"/>
        <end position="433"/>
    </location>
</feature>
<dbReference type="PANTHER" id="PTHR43095">
    <property type="entry name" value="SUGAR KINASE"/>
    <property type="match status" value="1"/>
</dbReference>
<reference evidence="6 7" key="1">
    <citation type="submission" date="2018-08" db="EMBL/GenBank/DDBJ databases">
        <title>A genome reference for cultivated species of the human gut microbiota.</title>
        <authorList>
            <person name="Zou Y."/>
            <person name="Xue W."/>
            <person name="Luo G."/>
        </authorList>
    </citation>
    <scope>NUCLEOTIDE SEQUENCE [LARGE SCALE GENOMIC DNA]</scope>
    <source>
        <strain evidence="6 7">OF01-2LB</strain>
    </source>
</reference>
<evidence type="ECO:0000259" key="4">
    <source>
        <dbReference type="Pfam" id="PF00370"/>
    </source>
</evidence>
<dbReference type="CDD" id="cd07798">
    <property type="entry name" value="ASKHA_NBD_FGGY_YoaC-like"/>
    <property type="match status" value="1"/>
</dbReference>
<name>A0A3E2W209_CLOIN</name>
<comment type="caution">
    <text evidence="6">The sequence shown here is derived from an EMBL/GenBank/DDBJ whole genome shotgun (WGS) entry which is preliminary data.</text>
</comment>
<dbReference type="GO" id="GO:0016301">
    <property type="term" value="F:kinase activity"/>
    <property type="evidence" value="ECO:0007669"/>
    <property type="project" value="UniProtKB-KW"/>
</dbReference>
<organism evidence="6 7">
    <name type="scientific">Clostridium innocuum</name>
    <dbReference type="NCBI Taxonomy" id="1522"/>
    <lineage>
        <taxon>Bacteria</taxon>
        <taxon>Bacillati</taxon>
        <taxon>Bacillota</taxon>
        <taxon>Clostridia</taxon>
        <taxon>Eubacteriales</taxon>
        <taxon>Clostridiaceae</taxon>
        <taxon>Clostridium</taxon>
    </lineage>
</organism>
<sequence length="478" mass="54411">MKHYMIVDIGTGNSRVALVREDGVLICVKTFENIYYIDDAYEDAQYFDPSYWKRNILGLCREIIGMYPNIKIDAISSSGARESIVLINRKQEDFYGLPNIDNRGRAWMAEIEKDGIYEKTGRWVTEDFPAAKLMGLSKRRKEIFDQVQTFTSLSEWIGYVLCGKLAIEPSQACETQLYDIGTQQWSEELIKRFKLEQLTMPPLLHAGSLLGLVKEDMKEQLKIAYDIPFLVGGADTQVAVLGAGMQEGDIAVVSGTTSPVVTLRTERYCDPQERCWTDSWLKGSMYQMETNPGVTGLNYQRIRNLLFDGVSYEDLEAALKEVTSIKCTASFSSLDFEHACGYKNGGFFMRPPFRADLHRIDLAWALVGDIACSISYQYRQLLQMLPIQHDKILGCGGGFQSDMLCQHLSDLTQKALVLPDHFHQASIMGCVSVCNSYWNIHTDTNERSYKIYKPQKGSLIQEYYEIWKTNRDRVNTTV</sequence>
<evidence type="ECO:0000256" key="3">
    <source>
        <dbReference type="ARBA" id="ARBA00022777"/>
    </source>
</evidence>
<dbReference type="EMBL" id="QVEV01000004">
    <property type="protein sequence ID" value="RGC17554.1"/>
    <property type="molecule type" value="Genomic_DNA"/>
</dbReference>
<evidence type="ECO:0000259" key="5">
    <source>
        <dbReference type="Pfam" id="PF02782"/>
    </source>
</evidence>
<gene>
    <name evidence="6" type="ORF">DXA38_04385</name>
</gene>
<keyword evidence="2" id="KW-0808">Transferase</keyword>
<dbReference type="OrthoDB" id="9805576at2"/>
<dbReference type="InterPro" id="IPR018484">
    <property type="entry name" value="FGGY_N"/>
</dbReference>
<dbReference type="InterPro" id="IPR018485">
    <property type="entry name" value="FGGY_C"/>
</dbReference>
<evidence type="ECO:0000313" key="7">
    <source>
        <dbReference type="Proteomes" id="UP000260025"/>
    </source>
</evidence>
<dbReference type="GO" id="GO:0005975">
    <property type="term" value="P:carbohydrate metabolic process"/>
    <property type="evidence" value="ECO:0007669"/>
    <property type="project" value="InterPro"/>
</dbReference>
<dbReference type="SUPFAM" id="SSF53067">
    <property type="entry name" value="Actin-like ATPase domain"/>
    <property type="match status" value="2"/>
</dbReference>
<dbReference type="Pfam" id="PF02782">
    <property type="entry name" value="FGGY_C"/>
    <property type="match status" value="1"/>
</dbReference>
<dbReference type="Pfam" id="PF00370">
    <property type="entry name" value="FGGY_N"/>
    <property type="match status" value="1"/>
</dbReference>
<dbReference type="InterPro" id="IPR000577">
    <property type="entry name" value="Carb_kinase_FGGY"/>
</dbReference>
<dbReference type="PIRSF" id="PIRSF000538">
    <property type="entry name" value="GlpK"/>
    <property type="match status" value="1"/>
</dbReference>
<feature type="domain" description="Carbohydrate kinase FGGY N-terminal" evidence="4">
    <location>
        <begin position="4"/>
        <end position="242"/>
    </location>
</feature>
<evidence type="ECO:0000256" key="1">
    <source>
        <dbReference type="ARBA" id="ARBA00009156"/>
    </source>
</evidence>
<dbReference type="Proteomes" id="UP000260025">
    <property type="component" value="Unassembled WGS sequence"/>
</dbReference>
<dbReference type="PANTHER" id="PTHR43095:SF2">
    <property type="entry name" value="GLUCONOKINASE"/>
    <property type="match status" value="1"/>
</dbReference>
<dbReference type="Gene3D" id="3.30.420.40">
    <property type="match status" value="2"/>
</dbReference>
<protein>
    <submittedName>
        <fullName evidence="6">Carbohydrate kinase</fullName>
    </submittedName>
</protein>